<dbReference type="InterPro" id="IPR016024">
    <property type="entry name" value="ARM-type_fold"/>
</dbReference>
<organism evidence="1 2">
    <name type="scientific">Durusdinium trenchii</name>
    <dbReference type="NCBI Taxonomy" id="1381693"/>
    <lineage>
        <taxon>Eukaryota</taxon>
        <taxon>Sar</taxon>
        <taxon>Alveolata</taxon>
        <taxon>Dinophyceae</taxon>
        <taxon>Suessiales</taxon>
        <taxon>Symbiodiniaceae</taxon>
        <taxon>Durusdinium</taxon>
    </lineage>
</organism>
<name>A0ABP0KYS1_9DINO</name>
<dbReference type="Proteomes" id="UP001642464">
    <property type="component" value="Unassembled WGS sequence"/>
</dbReference>
<reference evidence="1 2" key="1">
    <citation type="submission" date="2024-02" db="EMBL/GenBank/DDBJ databases">
        <authorList>
            <person name="Chen Y."/>
            <person name="Shah S."/>
            <person name="Dougan E. K."/>
            <person name="Thang M."/>
            <person name="Chan C."/>
        </authorList>
    </citation>
    <scope>NUCLEOTIDE SEQUENCE [LARGE SCALE GENOMIC DNA]</scope>
</reference>
<protein>
    <submittedName>
        <fullName evidence="1">Protein aardvark</fullName>
    </submittedName>
</protein>
<evidence type="ECO:0000313" key="1">
    <source>
        <dbReference type="EMBL" id="CAK9031119.1"/>
    </source>
</evidence>
<proteinExistence type="predicted"/>
<dbReference type="InterPro" id="IPR011989">
    <property type="entry name" value="ARM-like"/>
</dbReference>
<accession>A0ABP0KYS1</accession>
<dbReference type="Gene3D" id="1.25.10.10">
    <property type="entry name" value="Leucine-rich Repeat Variant"/>
    <property type="match status" value="1"/>
</dbReference>
<sequence>MDRLAAAHETAGDVERAEALYLRMLAWREGADQFEAWLLLGWDGKRNMQIEGCLFLEAVALLALGEEVAAKAAIAAAWLLGYVKLSLVLRAASKVWTLALRASQREQLTVAGALELTAKAIAFHGNNAELQAAGCGLLRLLCGGHRLAARNRRRLVFLGGVESVLSAMQNFPEDWEVAQENFIPQQDMHSHKPSKVAREACGALRAMAHKNPAPRMRIRVSRRSQAGDRSEQSEEGWFDGVVGAENLR</sequence>
<evidence type="ECO:0000313" key="2">
    <source>
        <dbReference type="Proteomes" id="UP001642464"/>
    </source>
</evidence>
<gene>
    <name evidence="1" type="ORF">SCF082_LOCUS19505</name>
</gene>
<comment type="caution">
    <text evidence="1">The sequence shown here is derived from an EMBL/GenBank/DDBJ whole genome shotgun (WGS) entry which is preliminary data.</text>
</comment>
<dbReference type="SUPFAM" id="SSF48371">
    <property type="entry name" value="ARM repeat"/>
    <property type="match status" value="1"/>
</dbReference>
<keyword evidence="2" id="KW-1185">Reference proteome</keyword>
<dbReference type="EMBL" id="CAXAMM010013336">
    <property type="protein sequence ID" value="CAK9031119.1"/>
    <property type="molecule type" value="Genomic_DNA"/>
</dbReference>